<dbReference type="EMBL" id="BARV01037987">
    <property type="protein sequence ID" value="GAI56287.1"/>
    <property type="molecule type" value="Genomic_DNA"/>
</dbReference>
<comment type="caution">
    <text evidence="1">The sequence shown here is derived from an EMBL/GenBank/DDBJ whole genome shotgun (WGS) entry which is preliminary data.</text>
</comment>
<name>X1PIZ7_9ZZZZ</name>
<proteinExistence type="predicted"/>
<sequence>MINKEIKNKHVSQYHKYSEALILKTSSNLRDRIKAELLFEQLVEEDILHPILIQVLLYLCDILILEMKETDNHEVLEKIYKKEN</sequence>
<reference evidence="1" key="1">
    <citation type="journal article" date="2014" name="Front. Microbiol.">
        <title>High frequency of phylogenetically diverse reductive dehalogenase-homologous genes in deep subseafloor sedimentary metagenomes.</title>
        <authorList>
            <person name="Kawai M."/>
            <person name="Futagami T."/>
            <person name="Toyoda A."/>
            <person name="Takaki Y."/>
            <person name="Nishi S."/>
            <person name="Hori S."/>
            <person name="Arai W."/>
            <person name="Tsubouchi T."/>
            <person name="Morono Y."/>
            <person name="Uchiyama I."/>
            <person name="Ito T."/>
            <person name="Fujiyama A."/>
            <person name="Inagaki F."/>
            <person name="Takami H."/>
        </authorList>
    </citation>
    <scope>NUCLEOTIDE SEQUENCE</scope>
    <source>
        <strain evidence="1">Expedition CK06-06</strain>
    </source>
</reference>
<accession>X1PIZ7</accession>
<organism evidence="1">
    <name type="scientific">marine sediment metagenome</name>
    <dbReference type="NCBI Taxonomy" id="412755"/>
    <lineage>
        <taxon>unclassified sequences</taxon>
        <taxon>metagenomes</taxon>
        <taxon>ecological metagenomes</taxon>
    </lineage>
</organism>
<evidence type="ECO:0000313" key="1">
    <source>
        <dbReference type="EMBL" id="GAI56287.1"/>
    </source>
</evidence>
<gene>
    <name evidence="1" type="ORF">S06H3_58641</name>
</gene>
<dbReference type="AlphaFoldDB" id="X1PIZ7"/>
<protein>
    <submittedName>
        <fullName evidence="1">Uncharacterized protein</fullName>
    </submittedName>
</protein>